<gene>
    <name evidence="12" type="ORF">CVT26_013255</name>
</gene>
<dbReference type="GO" id="GO:0000245">
    <property type="term" value="P:spliceosomal complex assembly"/>
    <property type="evidence" value="ECO:0007669"/>
    <property type="project" value="TreeGrafter"/>
</dbReference>
<keyword evidence="2 10" id="KW-0723">Serine/threonine-protein kinase</keyword>
<dbReference type="SUPFAM" id="SSF56112">
    <property type="entry name" value="Protein kinase-like (PK-like)"/>
    <property type="match status" value="1"/>
</dbReference>
<dbReference type="EC" id="2.7.11.1" evidence="1"/>
<dbReference type="Pfam" id="PF00069">
    <property type="entry name" value="Pkinase"/>
    <property type="match status" value="2"/>
</dbReference>
<evidence type="ECO:0000256" key="9">
    <source>
        <dbReference type="PROSITE-ProRule" id="PRU10141"/>
    </source>
</evidence>
<evidence type="ECO:0000256" key="8">
    <source>
        <dbReference type="ARBA" id="ARBA00048679"/>
    </source>
</evidence>
<evidence type="ECO:0000259" key="11">
    <source>
        <dbReference type="PROSITE" id="PS50011"/>
    </source>
</evidence>
<dbReference type="GO" id="GO:0050684">
    <property type="term" value="P:regulation of mRNA processing"/>
    <property type="evidence" value="ECO:0007669"/>
    <property type="project" value="TreeGrafter"/>
</dbReference>
<dbReference type="GO" id="GO:0005737">
    <property type="term" value="C:cytoplasm"/>
    <property type="evidence" value="ECO:0007669"/>
    <property type="project" value="TreeGrafter"/>
</dbReference>
<comment type="similarity">
    <text evidence="10">Belongs to the protein kinase superfamily.</text>
</comment>
<dbReference type="InterPro" id="IPR000719">
    <property type="entry name" value="Prot_kinase_dom"/>
</dbReference>
<dbReference type="InterPro" id="IPR008271">
    <property type="entry name" value="Ser/Thr_kinase_AS"/>
</dbReference>
<dbReference type="InParanoid" id="A0A409VUK9"/>
<dbReference type="AlphaFoldDB" id="A0A409VUK9"/>
<dbReference type="GO" id="GO:0004674">
    <property type="term" value="F:protein serine/threonine kinase activity"/>
    <property type="evidence" value="ECO:0007669"/>
    <property type="project" value="UniProtKB-KW"/>
</dbReference>
<name>A0A409VUK9_9AGAR</name>
<keyword evidence="13" id="KW-1185">Reference proteome</keyword>
<evidence type="ECO:0000313" key="12">
    <source>
        <dbReference type="EMBL" id="PPQ69930.1"/>
    </source>
</evidence>
<sequence length="411" mass="46069">MNFLRKLKRLLRAKIDAKSPLKPSEPEWATKEEPVESYKPGGFHPVTVGDAIGPNYRIVRKLGWGAYSTVWLVRTESPSSSFRALKILEGNAAESAKSHELECLEEVRKHSHLNTSSAYIMHFLEAFYQPGPHGKHLCIVMEPLSESLEEFSGRWMNCRLPQAFLRIVMRQILLGLSFLHDECQIIHTDIKPGNILLAPPRDSSLFFAGATGPSDSVETFESESTSGRHILRTRSRPIRYPIPEGDADSPETWRKVEVRLADFGVDKVSEHPEDLISSPALRPPEVCIGAGWGKPVDIWALGCTLYELSTGQPLFPKAVLPATVPFLHTMVIGDYPVDFVKRGKRSGDFFNEDGRLRVETTGQSNLLDLVRDHAPSRDTESFADFLQRLLALDPAKRALPEQLLTHAWLTS</sequence>
<dbReference type="PROSITE" id="PS50011">
    <property type="entry name" value="PROTEIN_KINASE_DOM"/>
    <property type="match status" value="1"/>
</dbReference>
<accession>A0A409VUK9</accession>
<comment type="catalytic activity">
    <reaction evidence="7">
        <text>L-threonyl-[protein] + ATP = O-phospho-L-threonyl-[protein] + ADP + H(+)</text>
        <dbReference type="Rhea" id="RHEA:46608"/>
        <dbReference type="Rhea" id="RHEA-COMP:11060"/>
        <dbReference type="Rhea" id="RHEA-COMP:11605"/>
        <dbReference type="ChEBI" id="CHEBI:15378"/>
        <dbReference type="ChEBI" id="CHEBI:30013"/>
        <dbReference type="ChEBI" id="CHEBI:30616"/>
        <dbReference type="ChEBI" id="CHEBI:61977"/>
        <dbReference type="ChEBI" id="CHEBI:456216"/>
        <dbReference type="EC" id="2.7.11.1"/>
    </reaction>
</comment>
<evidence type="ECO:0000313" key="13">
    <source>
        <dbReference type="Proteomes" id="UP000284706"/>
    </source>
</evidence>
<comment type="caution">
    <text evidence="12">The sequence shown here is derived from an EMBL/GenBank/DDBJ whole genome shotgun (WGS) entry which is preliminary data.</text>
</comment>
<keyword evidence="4 9" id="KW-0547">Nucleotide-binding</keyword>
<dbReference type="InterPro" id="IPR051334">
    <property type="entry name" value="SRPK"/>
</dbReference>
<dbReference type="STRING" id="231916.A0A409VUK9"/>
<dbReference type="Gene3D" id="1.10.510.10">
    <property type="entry name" value="Transferase(Phosphotransferase) domain 1"/>
    <property type="match status" value="1"/>
</dbReference>
<evidence type="ECO:0000256" key="10">
    <source>
        <dbReference type="RuleBase" id="RU000304"/>
    </source>
</evidence>
<evidence type="ECO:0000256" key="5">
    <source>
        <dbReference type="ARBA" id="ARBA00022777"/>
    </source>
</evidence>
<dbReference type="Proteomes" id="UP000284706">
    <property type="component" value="Unassembled WGS sequence"/>
</dbReference>
<dbReference type="PROSITE" id="PS00108">
    <property type="entry name" value="PROTEIN_KINASE_ST"/>
    <property type="match status" value="1"/>
</dbReference>
<proteinExistence type="inferred from homology"/>
<organism evidence="12 13">
    <name type="scientific">Gymnopilus dilepis</name>
    <dbReference type="NCBI Taxonomy" id="231916"/>
    <lineage>
        <taxon>Eukaryota</taxon>
        <taxon>Fungi</taxon>
        <taxon>Dikarya</taxon>
        <taxon>Basidiomycota</taxon>
        <taxon>Agaricomycotina</taxon>
        <taxon>Agaricomycetes</taxon>
        <taxon>Agaricomycetidae</taxon>
        <taxon>Agaricales</taxon>
        <taxon>Agaricineae</taxon>
        <taxon>Hymenogastraceae</taxon>
        <taxon>Gymnopilus</taxon>
    </lineage>
</organism>
<dbReference type="InterPro" id="IPR017441">
    <property type="entry name" value="Protein_kinase_ATP_BS"/>
</dbReference>
<comment type="catalytic activity">
    <reaction evidence="8">
        <text>L-seryl-[protein] + ATP = O-phospho-L-seryl-[protein] + ADP + H(+)</text>
        <dbReference type="Rhea" id="RHEA:17989"/>
        <dbReference type="Rhea" id="RHEA-COMP:9863"/>
        <dbReference type="Rhea" id="RHEA-COMP:11604"/>
        <dbReference type="ChEBI" id="CHEBI:15378"/>
        <dbReference type="ChEBI" id="CHEBI:29999"/>
        <dbReference type="ChEBI" id="CHEBI:30616"/>
        <dbReference type="ChEBI" id="CHEBI:83421"/>
        <dbReference type="ChEBI" id="CHEBI:456216"/>
        <dbReference type="EC" id="2.7.11.1"/>
    </reaction>
</comment>
<evidence type="ECO:0000256" key="6">
    <source>
        <dbReference type="ARBA" id="ARBA00022840"/>
    </source>
</evidence>
<dbReference type="Gene3D" id="3.30.200.20">
    <property type="entry name" value="Phosphorylase Kinase, domain 1"/>
    <property type="match status" value="1"/>
</dbReference>
<evidence type="ECO:0000256" key="4">
    <source>
        <dbReference type="ARBA" id="ARBA00022741"/>
    </source>
</evidence>
<evidence type="ECO:0000256" key="3">
    <source>
        <dbReference type="ARBA" id="ARBA00022679"/>
    </source>
</evidence>
<dbReference type="OrthoDB" id="5979581at2759"/>
<dbReference type="EMBL" id="NHYE01005558">
    <property type="protein sequence ID" value="PPQ69930.1"/>
    <property type="molecule type" value="Genomic_DNA"/>
</dbReference>
<dbReference type="PANTHER" id="PTHR47634">
    <property type="entry name" value="PROTEIN KINASE DOMAIN-CONTAINING PROTEIN-RELATED"/>
    <property type="match status" value="1"/>
</dbReference>
<dbReference type="SMART" id="SM00220">
    <property type="entry name" value="S_TKc"/>
    <property type="match status" value="1"/>
</dbReference>
<evidence type="ECO:0000256" key="7">
    <source>
        <dbReference type="ARBA" id="ARBA00047899"/>
    </source>
</evidence>
<dbReference type="PROSITE" id="PS00107">
    <property type="entry name" value="PROTEIN_KINASE_ATP"/>
    <property type="match status" value="1"/>
</dbReference>
<feature type="binding site" evidence="9">
    <location>
        <position position="86"/>
    </location>
    <ligand>
        <name>ATP</name>
        <dbReference type="ChEBI" id="CHEBI:30616"/>
    </ligand>
</feature>
<protein>
    <recommendedName>
        <fullName evidence="1">non-specific serine/threonine protein kinase</fullName>
        <ecNumber evidence="1">2.7.11.1</ecNumber>
    </recommendedName>
</protein>
<keyword evidence="5" id="KW-0418">Kinase</keyword>
<keyword evidence="6 9" id="KW-0067">ATP-binding</keyword>
<reference evidence="12 13" key="1">
    <citation type="journal article" date="2018" name="Evol. Lett.">
        <title>Horizontal gene cluster transfer increased hallucinogenic mushroom diversity.</title>
        <authorList>
            <person name="Reynolds H.T."/>
            <person name="Vijayakumar V."/>
            <person name="Gluck-Thaler E."/>
            <person name="Korotkin H.B."/>
            <person name="Matheny P.B."/>
            <person name="Slot J.C."/>
        </authorList>
    </citation>
    <scope>NUCLEOTIDE SEQUENCE [LARGE SCALE GENOMIC DNA]</scope>
    <source>
        <strain evidence="12 13">SRW20</strain>
    </source>
</reference>
<dbReference type="PANTHER" id="PTHR47634:SF9">
    <property type="entry name" value="PROTEIN KINASE DOMAIN-CONTAINING PROTEIN-RELATED"/>
    <property type="match status" value="1"/>
</dbReference>
<evidence type="ECO:0000256" key="1">
    <source>
        <dbReference type="ARBA" id="ARBA00012513"/>
    </source>
</evidence>
<dbReference type="GO" id="GO:0005634">
    <property type="term" value="C:nucleus"/>
    <property type="evidence" value="ECO:0007669"/>
    <property type="project" value="TreeGrafter"/>
</dbReference>
<dbReference type="InterPro" id="IPR011009">
    <property type="entry name" value="Kinase-like_dom_sf"/>
</dbReference>
<feature type="domain" description="Protein kinase" evidence="11">
    <location>
        <begin position="56"/>
        <end position="409"/>
    </location>
</feature>
<dbReference type="GO" id="GO:0005524">
    <property type="term" value="F:ATP binding"/>
    <property type="evidence" value="ECO:0007669"/>
    <property type="project" value="UniProtKB-UniRule"/>
</dbReference>
<keyword evidence="3" id="KW-0808">Transferase</keyword>
<evidence type="ECO:0000256" key="2">
    <source>
        <dbReference type="ARBA" id="ARBA00022527"/>
    </source>
</evidence>